<dbReference type="InterPro" id="IPR037176">
    <property type="entry name" value="Osmotin/thaumatin-like_sf"/>
</dbReference>
<feature type="signal peptide" evidence="1">
    <location>
        <begin position="1"/>
        <end position="19"/>
    </location>
</feature>
<dbReference type="PANTHER" id="PTHR36195">
    <property type="entry name" value="DOMAIN PROTEIN, PUTATIVE (AFU_ORTHOLOGUE AFUA_5G01990)-RELATED-RELATED"/>
    <property type="match status" value="1"/>
</dbReference>
<reference evidence="2" key="1">
    <citation type="journal article" date="2020" name="Stud. Mycol.">
        <title>101 Dothideomycetes genomes: a test case for predicting lifestyles and emergence of pathogens.</title>
        <authorList>
            <person name="Haridas S."/>
            <person name="Albert R."/>
            <person name="Binder M."/>
            <person name="Bloem J."/>
            <person name="Labutti K."/>
            <person name="Salamov A."/>
            <person name="Andreopoulos B."/>
            <person name="Baker S."/>
            <person name="Barry K."/>
            <person name="Bills G."/>
            <person name="Bluhm B."/>
            <person name="Cannon C."/>
            <person name="Castanera R."/>
            <person name="Culley D."/>
            <person name="Daum C."/>
            <person name="Ezra D."/>
            <person name="Gonzalez J."/>
            <person name="Henrissat B."/>
            <person name="Kuo A."/>
            <person name="Liang C."/>
            <person name="Lipzen A."/>
            <person name="Lutzoni F."/>
            <person name="Magnuson J."/>
            <person name="Mondo S."/>
            <person name="Nolan M."/>
            <person name="Ohm R."/>
            <person name="Pangilinan J."/>
            <person name="Park H.-J."/>
            <person name="Ramirez L."/>
            <person name="Alfaro M."/>
            <person name="Sun H."/>
            <person name="Tritt A."/>
            <person name="Yoshinaga Y."/>
            <person name="Zwiers L.-H."/>
            <person name="Turgeon B."/>
            <person name="Goodwin S."/>
            <person name="Spatafora J."/>
            <person name="Crous P."/>
            <person name="Grigoriev I."/>
        </authorList>
    </citation>
    <scope>NUCLEOTIDE SEQUENCE</scope>
    <source>
        <strain evidence="2">CBS 115976</strain>
    </source>
</reference>
<dbReference type="AlphaFoldDB" id="A0A6A6TWE7"/>
<evidence type="ECO:0008006" key="4">
    <source>
        <dbReference type="Google" id="ProtNLM"/>
    </source>
</evidence>
<sequence length="156" mass="16229">MYKSLIAITSLALAPFAAAVGSARVVNKCNHQVTLWSVGGSLSPAYNLAANGGTYSEPFTYDPQSGGRALKITNAPTGLFTGAPETIFAYTLQTASNQIWYDLSDVFGDAFAGSKLIEKSSNGGCPVIEWDNGVPPAGSQVKVCEANSDVTLTLCA</sequence>
<feature type="chain" id="PRO_5025623096" description="Bys1 family protein" evidence="1">
    <location>
        <begin position="20"/>
        <end position="156"/>
    </location>
</feature>
<gene>
    <name evidence="2" type="ORF">BT63DRAFT_429941</name>
</gene>
<proteinExistence type="predicted"/>
<dbReference type="EMBL" id="MU004244">
    <property type="protein sequence ID" value="KAF2663661.1"/>
    <property type="molecule type" value="Genomic_DNA"/>
</dbReference>
<dbReference type="SUPFAM" id="SSF49870">
    <property type="entry name" value="Osmotin, thaumatin-like protein"/>
    <property type="match status" value="1"/>
</dbReference>
<dbReference type="Proteomes" id="UP000799302">
    <property type="component" value="Unassembled WGS sequence"/>
</dbReference>
<organism evidence="2 3">
    <name type="scientific">Microthyrium microscopicum</name>
    <dbReference type="NCBI Taxonomy" id="703497"/>
    <lineage>
        <taxon>Eukaryota</taxon>
        <taxon>Fungi</taxon>
        <taxon>Dikarya</taxon>
        <taxon>Ascomycota</taxon>
        <taxon>Pezizomycotina</taxon>
        <taxon>Dothideomycetes</taxon>
        <taxon>Dothideomycetes incertae sedis</taxon>
        <taxon>Microthyriales</taxon>
        <taxon>Microthyriaceae</taxon>
        <taxon>Microthyrium</taxon>
    </lineage>
</organism>
<protein>
    <recommendedName>
        <fullName evidence="4">Bys1 family protein</fullName>
    </recommendedName>
</protein>
<name>A0A6A6TWE7_9PEZI</name>
<evidence type="ECO:0000256" key="1">
    <source>
        <dbReference type="SAM" id="SignalP"/>
    </source>
</evidence>
<dbReference type="PANTHER" id="PTHR36195:SF4">
    <property type="entry name" value="DOMAIN PROTEIN, PUTATIVE (AFU_ORTHOLOGUE AFUA_5G01990)-RELATED"/>
    <property type="match status" value="1"/>
</dbReference>
<dbReference type="Pfam" id="PF04681">
    <property type="entry name" value="Bys1"/>
    <property type="match status" value="1"/>
</dbReference>
<keyword evidence="3" id="KW-1185">Reference proteome</keyword>
<accession>A0A6A6TWE7</accession>
<dbReference type="InterPro" id="IPR006771">
    <property type="entry name" value="CetA-like"/>
</dbReference>
<evidence type="ECO:0000313" key="3">
    <source>
        <dbReference type="Proteomes" id="UP000799302"/>
    </source>
</evidence>
<keyword evidence="1" id="KW-0732">Signal</keyword>
<dbReference type="OrthoDB" id="3682664at2759"/>
<evidence type="ECO:0000313" key="2">
    <source>
        <dbReference type="EMBL" id="KAF2663661.1"/>
    </source>
</evidence>